<dbReference type="InParanoid" id="A0A251VGY3"/>
<proteinExistence type="predicted"/>
<reference evidence="2" key="3">
    <citation type="submission" date="2020-06" db="EMBL/GenBank/DDBJ databases">
        <title>Helianthus annuus Genome sequencing and assembly Release 2.</title>
        <authorList>
            <person name="Gouzy J."/>
            <person name="Langlade N."/>
            <person name="Munos S."/>
        </authorList>
    </citation>
    <scope>NUCLEOTIDE SEQUENCE</scope>
    <source>
        <tissue evidence="2">Leaves</tissue>
    </source>
</reference>
<evidence type="ECO:0000313" key="3">
    <source>
        <dbReference type="EMBL" id="OTG34182.1"/>
    </source>
</evidence>
<evidence type="ECO:0000313" key="2">
    <source>
        <dbReference type="EMBL" id="KAF5818121.1"/>
    </source>
</evidence>
<dbReference type="EMBL" id="CM007891">
    <property type="protein sequence ID" value="OTG34182.1"/>
    <property type="molecule type" value="Genomic_DNA"/>
</dbReference>
<feature type="domain" description="UspA" evidence="1">
    <location>
        <begin position="113"/>
        <end position="253"/>
    </location>
</feature>
<reference evidence="3" key="2">
    <citation type="submission" date="2017-02" db="EMBL/GenBank/DDBJ databases">
        <title>Sunflower complete genome.</title>
        <authorList>
            <person name="Langlade N."/>
            <person name="Munos S."/>
        </authorList>
    </citation>
    <scope>NUCLEOTIDE SEQUENCE [LARGE SCALE GENOMIC DNA]</scope>
    <source>
        <tissue evidence="3">Leaves</tissue>
    </source>
</reference>
<dbReference type="PANTHER" id="PTHR47000">
    <property type="entry name" value="ADENINE NUCLEOTIDE ALPHA HYDROLASES-LIKE SUPERFAMILY PROTEIN"/>
    <property type="match status" value="1"/>
</dbReference>
<dbReference type="InterPro" id="IPR006016">
    <property type="entry name" value="UspA"/>
</dbReference>
<dbReference type="Gene3D" id="3.40.50.620">
    <property type="entry name" value="HUPs"/>
    <property type="match status" value="1"/>
</dbReference>
<reference evidence="2 4" key="1">
    <citation type="journal article" date="2017" name="Nature">
        <title>The sunflower genome provides insights into oil metabolism, flowering and Asterid evolution.</title>
        <authorList>
            <person name="Badouin H."/>
            <person name="Gouzy J."/>
            <person name="Grassa C.J."/>
            <person name="Murat F."/>
            <person name="Staton S.E."/>
            <person name="Cottret L."/>
            <person name="Lelandais-Briere C."/>
            <person name="Owens G.L."/>
            <person name="Carrere S."/>
            <person name="Mayjonade B."/>
            <person name="Legrand L."/>
            <person name="Gill N."/>
            <person name="Kane N.C."/>
            <person name="Bowers J.E."/>
            <person name="Hubner S."/>
            <person name="Bellec A."/>
            <person name="Berard A."/>
            <person name="Berges H."/>
            <person name="Blanchet N."/>
            <person name="Boniface M.C."/>
            <person name="Brunel D."/>
            <person name="Catrice O."/>
            <person name="Chaidir N."/>
            <person name="Claudel C."/>
            <person name="Donnadieu C."/>
            <person name="Faraut T."/>
            <person name="Fievet G."/>
            <person name="Helmstetter N."/>
            <person name="King M."/>
            <person name="Knapp S.J."/>
            <person name="Lai Z."/>
            <person name="Le Paslier M.C."/>
            <person name="Lippi Y."/>
            <person name="Lorenzon L."/>
            <person name="Mandel J.R."/>
            <person name="Marage G."/>
            <person name="Marchand G."/>
            <person name="Marquand E."/>
            <person name="Bret-Mestries E."/>
            <person name="Morien E."/>
            <person name="Nambeesan S."/>
            <person name="Nguyen T."/>
            <person name="Pegot-Espagnet P."/>
            <person name="Pouilly N."/>
            <person name="Raftis F."/>
            <person name="Sallet E."/>
            <person name="Schiex T."/>
            <person name="Thomas J."/>
            <person name="Vandecasteele C."/>
            <person name="Vares D."/>
            <person name="Vear F."/>
            <person name="Vautrin S."/>
            <person name="Crespi M."/>
            <person name="Mangin B."/>
            <person name="Burke J.M."/>
            <person name="Salse J."/>
            <person name="Munos S."/>
            <person name="Vincourt P."/>
            <person name="Rieseberg L.H."/>
            <person name="Langlade N.B."/>
        </authorList>
    </citation>
    <scope>NUCLEOTIDE SEQUENCE [LARGE SCALE GENOMIC DNA]</scope>
    <source>
        <strain evidence="4">cv. SF193</strain>
        <tissue evidence="2">Leaves</tissue>
    </source>
</reference>
<dbReference type="OMA" id="MCESARP"/>
<dbReference type="SUPFAM" id="SSF52402">
    <property type="entry name" value="Adenine nucleotide alpha hydrolases-like"/>
    <property type="match status" value="1"/>
</dbReference>
<accession>A0A251VGY3</accession>
<dbReference type="Gramene" id="mRNA:HanXRQr2_Chr02g0061121">
    <property type="protein sequence ID" value="mRNA:HanXRQr2_Chr02g0061121"/>
    <property type="gene ID" value="HanXRQr2_Chr02g0061121"/>
</dbReference>
<dbReference type="InterPro" id="IPR014729">
    <property type="entry name" value="Rossmann-like_a/b/a_fold"/>
</dbReference>
<dbReference type="Pfam" id="PF00582">
    <property type="entry name" value="Usp"/>
    <property type="match status" value="1"/>
</dbReference>
<evidence type="ECO:0000313" key="4">
    <source>
        <dbReference type="Proteomes" id="UP000215914"/>
    </source>
</evidence>
<protein>
    <submittedName>
        <fullName evidence="3">Putative rossmann-like alpha/beta/alpha sandwich fold protein</fullName>
    </submittedName>
    <submittedName>
        <fullName evidence="2">Universal stress protein A</fullName>
    </submittedName>
</protein>
<name>A0A251VGY3_HELAN</name>
<dbReference type="CDD" id="cd23659">
    <property type="entry name" value="USP_At3g01520-like"/>
    <property type="match status" value="1"/>
</dbReference>
<dbReference type="STRING" id="4232.A0A251VGY3"/>
<dbReference type="Proteomes" id="UP000215914">
    <property type="component" value="Chromosome 2"/>
</dbReference>
<dbReference type="AlphaFoldDB" id="A0A251VGY3"/>
<keyword evidence="4" id="KW-1185">Reference proteome</keyword>
<gene>
    <name evidence="3" type="ORF">HannXRQ_Chr02g0042941</name>
    <name evidence="2" type="ORF">HanXRQr2_Chr02g0061121</name>
</gene>
<evidence type="ECO:0000259" key="1">
    <source>
        <dbReference type="Pfam" id="PF00582"/>
    </source>
</evidence>
<organism evidence="3 4">
    <name type="scientific">Helianthus annuus</name>
    <name type="common">Common sunflower</name>
    <dbReference type="NCBI Taxonomy" id="4232"/>
    <lineage>
        <taxon>Eukaryota</taxon>
        <taxon>Viridiplantae</taxon>
        <taxon>Streptophyta</taxon>
        <taxon>Embryophyta</taxon>
        <taxon>Tracheophyta</taxon>
        <taxon>Spermatophyta</taxon>
        <taxon>Magnoliopsida</taxon>
        <taxon>eudicotyledons</taxon>
        <taxon>Gunneridae</taxon>
        <taxon>Pentapetalae</taxon>
        <taxon>asterids</taxon>
        <taxon>campanulids</taxon>
        <taxon>Asterales</taxon>
        <taxon>Asteraceae</taxon>
        <taxon>Asteroideae</taxon>
        <taxon>Heliantheae alliance</taxon>
        <taxon>Heliantheae</taxon>
        <taxon>Helianthus</taxon>
    </lineage>
</organism>
<sequence>MLPTIINIGPTIEKKEVVNIYKSLKTCLNLPSIIRESKMRSKLGGFNSMRTRVQVRSPSPRHKKSYSLGRLNDGVKTVAFSGSENSSGELNFDISREMSKEETATSDDGLGNKVMVVVDSSNESKGALQWALDHTVQNQDTMILLHVAGASKLGCKSSGGVNQRMYERLYSMKKNIQIKRPEVKVEIEARQGKERGPTIVEAAKQERASLLVLGQRKQSMIRRIRTMWAGKRSQSRAVDYCIQNANCMTIAVRRKNKRHGGYLITTKRHKNFWLLA</sequence>
<dbReference type="EMBL" id="MNCJ02000317">
    <property type="protein sequence ID" value="KAF5818121.1"/>
    <property type="molecule type" value="Genomic_DNA"/>
</dbReference>
<dbReference type="PANTHER" id="PTHR47000:SF3">
    <property type="entry name" value="ADENINE NUCLEOTIDE ALPHA HYDROLASES-LIKE SUPERFAMILY PROTEIN"/>
    <property type="match status" value="1"/>
</dbReference>